<organism evidence="3 4">
    <name type="scientific">Thlaspi arvense</name>
    <name type="common">Field penny-cress</name>
    <dbReference type="NCBI Taxonomy" id="13288"/>
    <lineage>
        <taxon>Eukaryota</taxon>
        <taxon>Viridiplantae</taxon>
        <taxon>Streptophyta</taxon>
        <taxon>Embryophyta</taxon>
        <taxon>Tracheophyta</taxon>
        <taxon>Spermatophyta</taxon>
        <taxon>Magnoliopsida</taxon>
        <taxon>eudicotyledons</taxon>
        <taxon>Gunneridae</taxon>
        <taxon>Pentapetalae</taxon>
        <taxon>rosids</taxon>
        <taxon>malvids</taxon>
        <taxon>Brassicales</taxon>
        <taxon>Brassicaceae</taxon>
        <taxon>Thlaspideae</taxon>
        <taxon>Thlaspi</taxon>
    </lineage>
</organism>
<dbReference type="InterPro" id="IPR003409">
    <property type="entry name" value="MORN"/>
</dbReference>
<evidence type="ECO:0008006" key="5">
    <source>
        <dbReference type="Google" id="ProtNLM"/>
    </source>
</evidence>
<feature type="region of interest" description="Disordered" evidence="2">
    <location>
        <begin position="527"/>
        <end position="563"/>
    </location>
</feature>
<dbReference type="GO" id="GO:0005829">
    <property type="term" value="C:cytosol"/>
    <property type="evidence" value="ECO:0007669"/>
    <property type="project" value="TreeGrafter"/>
</dbReference>
<dbReference type="GO" id="GO:0009707">
    <property type="term" value="C:chloroplast outer membrane"/>
    <property type="evidence" value="ECO:0007669"/>
    <property type="project" value="TreeGrafter"/>
</dbReference>
<dbReference type="PANTHER" id="PTHR43215">
    <property type="entry name" value="RADIAL SPOKE HEAD 1 HOMOLOG"/>
    <property type="match status" value="1"/>
</dbReference>
<sequence length="773" mass="85705">MPISMELPVFSTLRVPLFSRLSHIHAFGIPFSSLGVSAGSTSRLKCNARKARRICVVCLVRDSASMETCERDEHGAGDGSEFIEVVVIGSRKESIIDSCSDSPFPSLPLRFWSISRDSSGDLALQQRLNHEENVSKTMNPIELTQSRPRAFILVVSAGYGSDQVEAINILSAVRSGGSFAVVVLLKPFSFEGRRRLEEVNELARKLQQHTSFCIDIDIEILLQKDLVTLDEALRNANNAVSMAINAASALISGMHGNFIDVMHKDLKELEGSEVTMILESYKEAKVGFGVGHNLKTSILRAIYDCPFFRPGIKDLGAIICTVATSVALQKKDVKTILRTFRQTMEYTGDIIVSAVHEPDLEPKVLVTTFFILSCSEEETSSKGNIFSGLLPFVSNIFKRYRSQLQNETNIGVGDAPVALEDSADATDLERSSQSVEGFESDSEELLGVSENSDSEYPVKEGEPSRNSRLDLGDENIEDYGAIQREPIANWSVDPGYQIEQKRPADSGDTTVLSLGIVNLPVGVRPSKNLNSSLSVASQPSRTVDSRDESFFNPNSSTKDSSDTASTLLSEKYADFTKQKNLSARAASMLEAERDSSKRWSPILEMQYRGGLFKGRCQGGLPEGKVIRLVDSGLMFDSFLVNPRVMAEFSHQGRLVLGDGSIYDGMWHNGKRFGLGTFYFKNGDVFQGTWREDLIHGKGWFYFHKGDRWFANFWKGKASGEGRFYSKSGEIFFGHFKDGWRQGQFLCIDVDGTRYSETWDDGVLIDRKQVDAVD</sequence>
<dbReference type="PANTHER" id="PTHR43215:SF15">
    <property type="entry name" value="PROTEIN ACCUMULATION AND REPLICATION OF CHLOROPLASTS 3, CHLOROPLASTIC"/>
    <property type="match status" value="1"/>
</dbReference>
<dbReference type="Pfam" id="PF02493">
    <property type="entry name" value="MORN"/>
    <property type="match status" value="2"/>
</dbReference>
<dbReference type="GO" id="GO:0010020">
    <property type="term" value="P:chloroplast fission"/>
    <property type="evidence" value="ECO:0007669"/>
    <property type="project" value="TreeGrafter"/>
</dbReference>
<keyword evidence="4" id="KW-1185">Reference proteome</keyword>
<accession>A0AAU9SL22</accession>
<proteinExistence type="predicted"/>
<dbReference type="SUPFAM" id="SSF82185">
    <property type="entry name" value="Histone H3 K4-specific methyltransferase SET7/9 N-terminal domain"/>
    <property type="match status" value="1"/>
</dbReference>
<dbReference type="EMBL" id="OU466861">
    <property type="protein sequence ID" value="CAH2067334.1"/>
    <property type="molecule type" value="Genomic_DNA"/>
</dbReference>
<evidence type="ECO:0000256" key="1">
    <source>
        <dbReference type="ARBA" id="ARBA00022737"/>
    </source>
</evidence>
<feature type="compositionally biased region" description="Polar residues" evidence="2">
    <location>
        <begin position="527"/>
        <end position="542"/>
    </location>
</feature>
<evidence type="ECO:0000256" key="2">
    <source>
        <dbReference type="SAM" id="MobiDB-lite"/>
    </source>
</evidence>
<keyword evidence="1" id="KW-0677">Repeat</keyword>
<dbReference type="SMART" id="SM00698">
    <property type="entry name" value="MORN"/>
    <property type="match status" value="2"/>
</dbReference>
<feature type="region of interest" description="Disordered" evidence="2">
    <location>
        <begin position="424"/>
        <end position="472"/>
    </location>
</feature>
<name>A0AAU9SL22_THLAR</name>
<reference evidence="3 4" key="1">
    <citation type="submission" date="2022-03" db="EMBL/GenBank/DDBJ databases">
        <authorList>
            <person name="Nunn A."/>
            <person name="Chopra R."/>
            <person name="Nunn A."/>
            <person name="Contreras Garrido A."/>
        </authorList>
    </citation>
    <scope>NUCLEOTIDE SEQUENCE [LARGE SCALE GENOMIC DNA]</scope>
</reference>
<dbReference type="Gene3D" id="3.40.50.1440">
    <property type="entry name" value="Tubulin/FtsZ, GTPase domain"/>
    <property type="match status" value="1"/>
</dbReference>
<dbReference type="SUPFAM" id="SSF52490">
    <property type="entry name" value="Tubulin nucleotide-binding domain-like"/>
    <property type="match status" value="1"/>
</dbReference>
<gene>
    <name evidence="3" type="ORF">TAV2_LOCUS17785</name>
</gene>
<evidence type="ECO:0000313" key="4">
    <source>
        <dbReference type="Proteomes" id="UP000836841"/>
    </source>
</evidence>
<dbReference type="Gene3D" id="2.20.110.10">
    <property type="entry name" value="Histone H3 K4-specific methyltransferase SET7/9 N-terminal domain"/>
    <property type="match status" value="2"/>
</dbReference>
<dbReference type="InterPro" id="IPR036525">
    <property type="entry name" value="Tubulin/FtsZ_GTPase_sf"/>
</dbReference>
<evidence type="ECO:0000313" key="3">
    <source>
        <dbReference type="EMBL" id="CAH2067334.1"/>
    </source>
</evidence>
<dbReference type="Proteomes" id="UP000836841">
    <property type="component" value="Chromosome 5"/>
</dbReference>
<protein>
    <recommendedName>
        <fullName evidence="5">Protein ACCUMULATION AND REPLICATION OF CHLOROPLASTS 3</fullName>
    </recommendedName>
</protein>
<feature type="compositionally biased region" description="Basic and acidic residues" evidence="2">
    <location>
        <begin position="456"/>
        <end position="471"/>
    </location>
</feature>
<dbReference type="AlphaFoldDB" id="A0AAU9SL22"/>